<dbReference type="InterPro" id="IPR021242">
    <property type="entry name" value="DUF2799"/>
</dbReference>
<dbReference type="Proteomes" id="UP000640333">
    <property type="component" value="Unassembled WGS sequence"/>
</dbReference>
<dbReference type="RefSeq" id="WP_193952015.1">
    <property type="nucleotide sequence ID" value="NZ_JADEYS010000003.1"/>
</dbReference>
<organism evidence="1 2">
    <name type="scientific">Pontibacterium sinense</name>
    <dbReference type="NCBI Taxonomy" id="2781979"/>
    <lineage>
        <taxon>Bacteria</taxon>
        <taxon>Pseudomonadati</taxon>
        <taxon>Pseudomonadota</taxon>
        <taxon>Gammaproteobacteria</taxon>
        <taxon>Oceanospirillales</taxon>
        <taxon>Oceanospirillaceae</taxon>
        <taxon>Pontibacterium</taxon>
    </lineage>
</organism>
<reference evidence="1" key="1">
    <citation type="submission" date="2020-10" db="EMBL/GenBank/DDBJ databases">
        <title>Bacterium isolated from coastal waters sediment.</title>
        <authorList>
            <person name="Chen R.-J."/>
            <person name="Lu D.-C."/>
            <person name="Zhu K.-L."/>
            <person name="Du Z.-J."/>
        </authorList>
    </citation>
    <scope>NUCLEOTIDE SEQUENCE</scope>
    <source>
        <strain evidence="1">N1Y112</strain>
    </source>
</reference>
<protein>
    <submittedName>
        <fullName evidence="1">DUF2799 domain-containing protein</fullName>
    </submittedName>
</protein>
<accession>A0A8J7FSD8</accession>
<name>A0A8J7FSD8_9GAMM</name>
<dbReference type="PROSITE" id="PS51257">
    <property type="entry name" value="PROKAR_LIPOPROTEIN"/>
    <property type="match status" value="1"/>
</dbReference>
<dbReference type="Pfam" id="PF10973">
    <property type="entry name" value="DUF2799"/>
    <property type="match status" value="1"/>
</dbReference>
<keyword evidence="2" id="KW-1185">Reference proteome</keyword>
<dbReference type="AlphaFoldDB" id="A0A8J7FSD8"/>
<evidence type="ECO:0000313" key="1">
    <source>
        <dbReference type="EMBL" id="MBE9396465.1"/>
    </source>
</evidence>
<proteinExistence type="predicted"/>
<dbReference type="EMBL" id="JADEYS010000003">
    <property type="protein sequence ID" value="MBE9396465.1"/>
    <property type="molecule type" value="Genomic_DNA"/>
</dbReference>
<comment type="caution">
    <text evidence="1">The sequence shown here is derived from an EMBL/GenBank/DDBJ whole genome shotgun (WGS) entry which is preliminary data.</text>
</comment>
<evidence type="ECO:0000313" key="2">
    <source>
        <dbReference type="Proteomes" id="UP000640333"/>
    </source>
</evidence>
<sequence>MLRLFLVFLLGLGLVGCASLSKESCLEGDWFAIGLKDGSNGHKAERRFDHQAACTKHGVSAQLQVEEYLRGREEGLEEYCTPENAYDVGLRVEYHHNVCPQEMKAV</sequence>
<gene>
    <name evidence="1" type="ORF">IOQ59_04235</name>
</gene>